<name>A0A8J8NH45_HALGN</name>
<reference evidence="1" key="1">
    <citation type="submission" date="2019-06" db="EMBL/GenBank/DDBJ databases">
        <authorList>
            <person name="Zheng W."/>
        </authorList>
    </citation>
    <scope>NUCLEOTIDE SEQUENCE</scope>
    <source>
        <strain evidence="1">QDHG01</strain>
    </source>
</reference>
<organism evidence="1 2">
    <name type="scientific">Halteria grandinella</name>
    <dbReference type="NCBI Taxonomy" id="5974"/>
    <lineage>
        <taxon>Eukaryota</taxon>
        <taxon>Sar</taxon>
        <taxon>Alveolata</taxon>
        <taxon>Ciliophora</taxon>
        <taxon>Intramacronucleata</taxon>
        <taxon>Spirotrichea</taxon>
        <taxon>Stichotrichia</taxon>
        <taxon>Sporadotrichida</taxon>
        <taxon>Halteriidae</taxon>
        <taxon>Halteria</taxon>
    </lineage>
</organism>
<sequence length="99" mass="11329">MISATIEFWLAMKAALAASRDINFNSQIPSSKLVHVSQILLQQQLQAIRLQLEVEREIKSFLKEIILIYSAHSSMPTLSAEIQRLSMSQLYQMHPEITM</sequence>
<gene>
    <name evidence="1" type="ORF">FGO68_gene12746</name>
</gene>
<dbReference type="AlphaFoldDB" id="A0A8J8NH45"/>
<comment type="caution">
    <text evidence="1">The sequence shown here is derived from an EMBL/GenBank/DDBJ whole genome shotgun (WGS) entry which is preliminary data.</text>
</comment>
<dbReference type="Proteomes" id="UP000785679">
    <property type="component" value="Unassembled WGS sequence"/>
</dbReference>
<keyword evidence="2" id="KW-1185">Reference proteome</keyword>
<dbReference type="EMBL" id="RRYP01016737">
    <property type="protein sequence ID" value="TNV74653.1"/>
    <property type="molecule type" value="Genomic_DNA"/>
</dbReference>
<protein>
    <submittedName>
        <fullName evidence="1">Uncharacterized protein</fullName>
    </submittedName>
</protein>
<accession>A0A8J8NH45</accession>
<proteinExistence type="predicted"/>
<evidence type="ECO:0000313" key="1">
    <source>
        <dbReference type="EMBL" id="TNV74653.1"/>
    </source>
</evidence>
<evidence type="ECO:0000313" key="2">
    <source>
        <dbReference type="Proteomes" id="UP000785679"/>
    </source>
</evidence>